<dbReference type="OrthoDB" id="6359816at2759"/>
<dbReference type="PANTHER" id="PTHR47843:SF5">
    <property type="entry name" value="BTB_POZ DOMAIN PROTEIN"/>
    <property type="match status" value="1"/>
</dbReference>
<dbReference type="Pfam" id="PF00651">
    <property type="entry name" value="BTB"/>
    <property type="match status" value="1"/>
</dbReference>
<feature type="domain" description="BTB" evidence="1">
    <location>
        <begin position="29"/>
        <end position="97"/>
    </location>
</feature>
<proteinExistence type="predicted"/>
<gene>
    <name evidence="2" type="ORF">BU26DRAFT_280442</name>
</gene>
<reference evidence="2" key="1">
    <citation type="journal article" date="2020" name="Stud. Mycol.">
        <title>101 Dothideomycetes genomes: a test case for predicting lifestyles and emergence of pathogens.</title>
        <authorList>
            <person name="Haridas S."/>
            <person name="Albert R."/>
            <person name="Binder M."/>
            <person name="Bloem J."/>
            <person name="Labutti K."/>
            <person name="Salamov A."/>
            <person name="Andreopoulos B."/>
            <person name="Baker S."/>
            <person name="Barry K."/>
            <person name="Bills G."/>
            <person name="Bluhm B."/>
            <person name="Cannon C."/>
            <person name="Castanera R."/>
            <person name="Culley D."/>
            <person name="Daum C."/>
            <person name="Ezra D."/>
            <person name="Gonzalez J."/>
            <person name="Henrissat B."/>
            <person name="Kuo A."/>
            <person name="Liang C."/>
            <person name="Lipzen A."/>
            <person name="Lutzoni F."/>
            <person name="Magnuson J."/>
            <person name="Mondo S."/>
            <person name="Nolan M."/>
            <person name="Ohm R."/>
            <person name="Pangilinan J."/>
            <person name="Park H.-J."/>
            <person name="Ramirez L."/>
            <person name="Alfaro M."/>
            <person name="Sun H."/>
            <person name="Tritt A."/>
            <person name="Yoshinaga Y."/>
            <person name="Zwiers L.-H."/>
            <person name="Turgeon B."/>
            <person name="Goodwin S."/>
            <person name="Spatafora J."/>
            <person name="Crous P."/>
            <person name="Grigoriev I."/>
        </authorList>
    </citation>
    <scope>NUCLEOTIDE SEQUENCE</scope>
    <source>
        <strain evidence="2">CBS 122368</strain>
    </source>
</reference>
<dbReference type="PANTHER" id="PTHR47843">
    <property type="entry name" value="BTB DOMAIN-CONTAINING PROTEIN-RELATED"/>
    <property type="match status" value="1"/>
</dbReference>
<protein>
    <recommendedName>
        <fullName evidence="1">BTB domain-containing protein</fullName>
    </recommendedName>
</protein>
<evidence type="ECO:0000313" key="2">
    <source>
        <dbReference type="EMBL" id="KAF2251305.1"/>
    </source>
</evidence>
<dbReference type="InterPro" id="IPR000210">
    <property type="entry name" value="BTB/POZ_dom"/>
</dbReference>
<evidence type="ECO:0000259" key="1">
    <source>
        <dbReference type="PROSITE" id="PS50097"/>
    </source>
</evidence>
<dbReference type="PROSITE" id="PS50097">
    <property type="entry name" value="BTB"/>
    <property type="match status" value="1"/>
</dbReference>
<dbReference type="EMBL" id="ML987193">
    <property type="protein sequence ID" value="KAF2251305.1"/>
    <property type="molecule type" value="Genomic_DNA"/>
</dbReference>
<organism evidence="2 3">
    <name type="scientific">Trematosphaeria pertusa</name>
    <dbReference type="NCBI Taxonomy" id="390896"/>
    <lineage>
        <taxon>Eukaryota</taxon>
        <taxon>Fungi</taxon>
        <taxon>Dikarya</taxon>
        <taxon>Ascomycota</taxon>
        <taxon>Pezizomycotina</taxon>
        <taxon>Dothideomycetes</taxon>
        <taxon>Pleosporomycetidae</taxon>
        <taxon>Pleosporales</taxon>
        <taxon>Massarineae</taxon>
        <taxon>Trematosphaeriaceae</taxon>
        <taxon>Trematosphaeria</taxon>
    </lineage>
</organism>
<dbReference type="SUPFAM" id="SSF54695">
    <property type="entry name" value="POZ domain"/>
    <property type="match status" value="1"/>
</dbReference>
<dbReference type="AlphaFoldDB" id="A0A6A6IL09"/>
<accession>A0A6A6IL09</accession>
<dbReference type="Gene3D" id="3.30.710.10">
    <property type="entry name" value="Potassium Channel Kv1.1, Chain A"/>
    <property type="match status" value="1"/>
</dbReference>
<dbReference type="GeneID" id="54574837"/>
<name>A0A6A6IL09_9PLEO</name>
<sequence length="298" mass="33548">MALNLFGTLIPQWSPTVPLLRAFNEQEYWDMTITSGDLTFRVHKVIACSACKFFRKALSFPLGKEADGNHIDLPDDDPEMIRRVIIYLYTGDYEPACSINTKFLRGVHQSRASVEHASVYHQRFFNTTFSFNKPAAYKANSECACIANAVLGESANQPFGVRPSNIPREVSAIDRAANTVQVMNPLTIHATMYSLGDKYEVERLCERAKEKFQSCLYDHWNSEDFIEAVQIVYSTTPDTNRGLRDVVVESFQTYFNVDLKQMPGAEEKLATIDDLSFLLMKSWGSRGSTKGTNGFGSS</sequence>
<evidence type="ECO:0000313" key="3">
    <source>
        <dbReference type="Proteomes" id="UP000800094"/>
    </source>
</evidence>
<dbReference type="CDD" id="cd18186">
    <property type="entry name" value="BTB_POZ_ZBTB_KLHL-like"/>
    <property type="match status" value="1"/>
</dbReference>
<dbReference type="Proteomes" id="UP000800094">
    <property type="component" value="Unassembled WGS sequence"/>
</dbReference>
<keyword evidence="3" id="KW-1185">Reference proteome</keyword>
<dbReference type="InterPro" id="IPR011333">
    <property type="entry name" value="SKP1/BTB/POZ_sf"/>
</dbReference>
<dbReference type="RefSeq" id="XP_033686309.1">
    <property type="nucleotide sequence ID" value="XM_033821507.1"/>
</dbReference>